<evidence type="ECO:0000313" key="9">
    <source>
        <dbReference type="Proteomes" id="UP001597168"/>
    </source>
</evidence>
<dbReference type="InterPro" id="IPR051677">
    <property type="entry name" value="AfsR-DnrI-RedD_regulator"/>
</dbReference>
<keyword evidence="2" id="KW-0805">Transcription regulation</keyword>
<dbReference type="SMART" id="SM00862">
    <property type="entry name" value="Trans_reg_C"/>
    <property type="match status" value="1"/>
</dbReference>
<comment type="similarity">
    <text evidence="1">Belongs to the AfsR/DnrI/RedD regulatory family.</text>
</comment>
<dbReference type="InterPro" id="IPR001387">
    <property type="entry name" value="Cro/C1-type_HTH"/>
</dbReference>
<dbReference type="Proteomes" id="UP001597168">
    <property type="component" value="Unassembled WGS sequence"/>
</dbReference>
<dbReference type="SUPFAM" id="SSF46894">
    <property type="entry name" value="C-terminal effector domain of the bipartite response regulators"/>
    <property type="match status" value="1"/>
</dbReference>
<dbReference type="Pfam" id="PF00486">
    <property type="entry name" value="Trans_reg_C"/>
    <property type="match status" value="1"/>
</dbReference>
<feature type="domain" description="HTH cro/C1-type" evidence="6">
    <location>
        <begin position="14"/>
        <end position="59"/>
    </location>
</feature>
<keyword evidence="4" id="KW-0804">Transcription</keyword>
<evidence type="ECO:0000313" key="8">
    <source>
        <dbReference type="EMBL" id="MFD1147437.1"/>
    </source>
</evidence>
<dbReference type="SMART" id="SM01043">
    <property type="entry name" value="BTAD"/>
    <property type="match status" value="1"/>
</dbReference>
<dbReference type="Gene3D" id="1.10.260.40">
    <property type="entry name" value="lambda repressor-like DNA-binding domains"/>
    <property type="match status" value="1"/>
</dbReference>
<reference evidence="9" key="1">
    <citation type="journal article" date="2019" name="Int. J. Syst. Evol. Microbiol.">
        <title>The Global Catalogue of Microorganisms (GCM) 10K type strain sequencing project: providing services to taxonomists for standard genome sequencing and annotation.</title>
        <authorList>
            <consortium name="The Broad Institute Genomics Platform"/>
            <consortium name="The Broad Institute Genome Sequencing Center for Infectious Disease"/>
            <person name="Wu L."/>
            <person name="Ma J."/>
        </authorList>
    </citation>
    <scope>NUCLEOTIDE SEQUENCE [LARGE SCALE GENOMIC DNA]</scope>
    <source>
        <strain evidence="9">CCUG 60214</strain>
    </source>
</reference>
<dbReference type="PROSITE" id="PS50943">
    <property type="entry name" value="HTH_CROC1"/>
    <property type="match status" value="1"/>
</dbReference>
<dbReference type="InterPro" id="IPR036388">
    <property type="entry name" value="WH-like_DNA-bd_sf"/>
</dbReference>
<gene>
    <name evidence="8" type="ORF">ACFQ3T_09915</name>
</gene>
<dbReference type="InterPro" id="IPR005158">
    <property type="entry name" value="BTAD"/>
</dbReference>
<keyword evidence="9" id="KW-1185">Reference proteome</keyword>
<dbReference type="Gene3D" id="1.10.10.10">
    <property type="entry name" value="Winged helix-like DNA-binding domain superfamily/Winged helix DNA-binding domain"/>
    <property type="match status" value="1"/>
</dbReference>
<evidence type="ECO:0000256" key="5">
    <source>
        <dbReference type="PROSITE-ProRule" id="PRU01091"/>
    </source>
</evidence>
<dbReference type="SUPFAM" id="SSF48452">
    <property type="entry name" value="TPR-like"/>
    <property type="match status" value="1"/>
</dbReference>
<dbReference type="PANTHER" id="PTHR35807:SF1">
    <property type="entry name" value="TRANSCRIPTIONAL REGULATOR REDD"/>
    <property type="match status" value="1"/>
</dbReference>
<feature type="DNA-binding region" description="OmpR/PhoB-type" evidence="5">
    <location>
        <begin position="59"/>
        <end position="158"/>
    </location>
</feature>
<dbReference type="Gene3D" id="1.25.40.10">
    <property type="entry name" value="Tetratricopeptide repeat domain"/>
    <property type="match status" value="1"/>
</dbReference>
<dbReference type="CDD" id="cd00093">
    <property type="entry name" value="HTH_XRE"/>
    <property type="match status" value="1"/>
</dbReference>
<dbReference type="SMART" id="SM00530">
    <property type="entry name" value="HTH_XRE"/>
    <property type="match status" value="1"/>
</dbReference>
<evidence type="ECO:0000259" key="6">
    <source>
        <dbReference type="PROSITE" id="PS50943"/>
    </source>
</evidence>
<feature type="domain" description="OmpR/PhoB-type" evidence="7">
    <location>
        <begin position="59"/>
        <end position="158"/>
    </location>
</feature>
<evidence type="ECO:0000256" key="3">
    <source>
        <dbReference type="ARBA" id="ARBA00023125"/>
    </source>
</evidence>
<comment type="caution">
    <text evidence="8">The sequence shown here is derived from an EMBL/GenBank/DDBJ whole genome shotgun (WGS) entry which is preliminary data.</text>
</comment>
<evidence type="ECO:0000256" key="1">
    <source>
        <dbReference type="ARBA" id="ARBA00005820"/>
    </source>
</evidence>
<dbReference type="InterPro" id="IPR016032">
    <property type="entry name" value="Sig_transdc_resp-reg_C-effctor"/>
</dbReference>
<dbReference type="PROSITE" id="PS51755">
    <property type="entry name" value="OMPR_PHOB"/>
    <property type="match status" value="1"/>
</dbReference>
<dbReference type="PANTHER" id="PTHR35807">
    <property type="entry name" value="TRANSCRIPTIONAL REGULATOR REDD-RELATED"/>
    <property type="match status" value="1"/>
</dbReference>
<protein>
    <submittedName>
        <fullName evidence="8">BTAD domain-containing putative transcriptional regulator</fullName>
    </submittedName>
</protein>
<dbReference type="InterPro" id="IPR010982">
    <property type="entry name" value="Lambda_DNA-bd_dom_sf"/>
</dbReference>
<evidence type="ECO:0000256" key="2">
    <source>
        <dbReference type="ARBA" id="ARBA00023015"/>
    </source>
</evidence>
<proteinExistence type="inferred from homology"/>
<dbReference type="RefSeq" id="WP_380722571.1">
    <property type="nucleotide sequence ID" value="NZ_JBHTLK010000035.1"/>
</dbReference>
<sequence length="318" mass="34337">MRDADQLSRFARAVRGHRLDAGLTQSELATRADVSVRTVRAVEQGQVARPRSLAKIAAAVGLTWPPTGPRIGVLGPLVVETGVGEVRWESRKPRVLLGLLAVHPGRVVGHGEIVDVLWGEDPPAAHQNLVHGYVARVRTTLGDPSAVRTERGGYRLDLPHDHLDVTTFDALAARADVTALGEALDLWRGRVLADLPELHPHPTVQSIAARRSAAAVALADLALDQGVPGEAVERLRRLVADEPLHEGLHAKLLVTLAADGRQAAALEEFARIRSRLVDDLGVEPGPDLRAAHVRVLRQDFPDDRAVRMPRTTRVAAHG</sequence>
<evidence type="ECO:0000256" key="4">
    <source>
        <dbReference type="ARBA" id="ARBA00023163"/>
    </source>
</evidence>
<dbReference type="InterPro" id="IPR001867">
    <property type="entry name" value="OmpR/PhoB-type_DNA-bd"/>
</dbReference>
<dbReference type="CDD" id="cd15831">
    <property type="entry name" value="BTAD"/>
    <property type="match status" value="1"/>
</dbReference>
<dbReference type="Pfam" id="PF03704">
    <property type="entry name" value="BTAD"/>
    <property type="match status" value="1"/>
</dbReference>
<organism evidence="8 9">
    <name type="scientific">Saccharothrix hoggarensis</name>
    <dbReference type="NCBI Taxonomy" id="913853"/>
    <lineage>
        <taxon>Bacteria</taxon>
        <taxon>Bacillati</taxon>
        <taxon>Actinomycetota</taxon>
        <taxon>Actinomycetes</taxon>
        <taxon>Pseudonocardiales</taxon>
        <taxon>Pseudonocardiaceae</taxon>
        <taxon>Saccharothrix</taxon>
    </lineage>
</organism>
<accession>A0ABW3QRN9</accession>
<dbReference type="EMBL" id="JBHTLK010000035">
    <property type="protein sequence ID" value="MFD1147437.1"/>
    <property type="molecule type" value="Genomic_DNA"/>
</dbReference>
<name>A0ABW3QRN9_9PSEU</name>
<keyword evidence="3 5" id="KW-0238">DNA-binding</keyword>
<evidence type="ECO:0000259" key="7">
    <source>
        <dbReference type="PROSITE" id="PS51755"/>
    </source>
</evidence>
<dbReference type="SUPFAM" id="SSF47413">
    <property type="entry name" value="lambda repressor-like DNA-binding domains"/>
    <property type="match status" value="1"/>
</dbReference>
<dbReference type="Pfam" id="PF01381">
    <property type="entry name" value="HTH_3"/>
    <property type="match status" value="1"/>
</dbReference>
<dbReference type="InterPro" id="IPR011990">
    <property type="entry name" value="TPR-like_helical_dom_sf"/>
</dbReference>